<dbReference type="GeneID" id="74947368"/>
<dbReference type="PANTHER" id="PTHR34860:SF6">
    <property type="entry name" value="REPRESSOR-LIKE PROTEIN SSO7C3"/>
    <property type="match status" value="1"/>
</dbReference>
<dbReference type="Proteomes" id="UP000027093">
    <property type="component" value="Chromosome"/>
</dbReference>
<dbReference type="PROSITE" id="PS51740">
    <property type="entry name" value="SPOVT_ABRB"/>
    <property type="match status" value="1"/>
</dbReference>
<name>A0A060HTD9_9ARCH</name>
<dbReference type="PANTHER" id="PTHR34860">
    <property type="entry name" value="REPRESSOR-LIKE PROTEIN SSO7C3"/>
    <property type="match status" value="1"/>
</dbReference>
<dbReference type="OrthoDB" id="8993at2157"/>
<reference evidence="3 4" key="1">
    <citation type="journal article" date="2014" name="Int. J. Syst. Evol. Microbiol.">
        <title>Nitrososphaera viennensis gen. nov., sp. nov., an aerobic and mesophilic, ammonia-oxidizing archaeon from soil and a member of the archaeal phylum Thaumarchaeota.</title>
        <authorList>
            <person name="Stieglmeier M."/>
            <person name="Klingl A."/>
            <person name="Alves R.J."/>
            <person name="Rittmann S.K."/>
            <person name="Melcher M."/>
            <person name="Leisch N."/>
            <person name="Schleper C."/>
        </authorList>
    </citation>
    <scope>NUCLEOTIDE SEQUENCE [LARGE SCALE GENOMIC DNA]</scope>
    <source>
        <strain evidence="3">EN76</strain>
    </source>
</reference>
<proteinExistence type="predicted"/>
<dbReference type="Pfam" id="PF04014">
    <property type="entry name" value="MazE_antitoxin"/>
    <property type="match status" value="1"/>
</dbReference>
<dbReference type="NCBIfam" id="TIGR01439">
    <property type="entry name" value="lp_hng_hel_AbrB"/>
    <property type="match status" value="1"/>
</dbReference>
<dbReference type="InterPro" id="IPR037914">
    <property type="entry name" value="SpoVT-AbrB_sf"/>
</dbReference>
<dbReference type="SUPFAM" id="SSF89447">
    <property type="entry name" value="AbrB/MazE/MraZ-like"/>
    <property type="match status" value="1"/>
</dbReference>
<evidence type="ECO:0000313" key="4">
    <source>
        <dbReference type="Proteomes" id="UP000027093"/>
    </source>
</evidence>
<dbReference type="InterPro" id="IPR007159">
    <property type="entry name" value="SpoVT-AbrB_dom"/>
</dbReference>
<dbReference type="AlphaFoldDB" id="A0A060HTD9"/>
<evidence type="ECO:0000313" key="3">
    <source>
        <dbReference type="EMBL" id="AIC16387.1"/>
    </source>
</evidence>
<dbReference type="EMBL" id="CP007536">
    <property type="protein sequence ID" value="AIC16387.1"/>
    <property type="molecule type" value="Genomic_DNA"/>
</dbReference>
<sequence length="91" mass="10612">MASVEEFKTIKVSEKGQVAIPADIRRKMGIKKGDKVILILKGKKLVLEKSERIAKKLENEFKDIEDISEHSLREVWDNKQDEIWNQYIVES</sequence>
<dbReference type="HOGENOM" id="CLU_158484_9_3_2"/>
<dbReference type="KEGG" id="nvn:NVIE_021250"/>
<accession>A0A060HTD9</accession>
<dbReference type="Gene3D" id="2.10.260.10">
    <property type="match status" value="1"/>
</dbReference>
<keyword evidence="1" id="KW-0175">Coiled coil</keyword>
<protein>
    <submittedName>
        <fullName evidence="3">Putative transcription regulator AbrB/SpoV</fullName>
    </submittedName>
</protein>
<organism evidence="3 4">
    <name type="scientific">Nitrososphaera viennensis EN76</name>
    <dbReference type="NCBI Taxonomy" id="926571"/>
    <lineage>
        <taxon>Archaea</taxon>
        <taxon>Nitrososphaerota</taxon>
        <taxon>Nitrososphaeria</taxon>
        <taxon>Nitrososphaerales</taxon>
        <taxon>Nitrososphaeraceae</taxon>
        <taxon>Nitrososphaera</taxon>
    </lineage>
</organism>
<dbReference type="STRING" id="926571.NVIE_021250"/>
<evidence type="ECO:0000256" key="1">
    <source>
        <dbReference type="SAM" id="Coils"/>
    </source>
</evidence>
<feature type="coiled-coil region" evidence="1">
    <location>
        <begin position="40"/>
        <end position="74"/>
    </location>
</feature>
<keyword evidence="4" id="KW-1185">Reference proteome</keyword>
<dbReference type="GO" id="GO:0003677">
    <property type="term" value="F:DNA binding"/>
    <property type="evidence" value="ECO:0007669"/>
    <property type="project" value="InterPro"/>
</dbReference>
<gene>
    <name evidence="3" type="ORF">NVIE_021250</name>
</gene>
<dbReference type="RefSeq" id="WP_075055153.1">
    <property type="nucleotide sequence ID" value="NZ_CP007536.1"/>
</dbReference>
<evidence type="ECO:0000259" key="2">
    <source>
        <dbReference type="PROSITE" id="PS51740"/>
    </source>
</evidence>
<dbReference type="SMART" id="SM00966">
    <property type="entry name" value="SpoVT_AbrB"/>
    <property type="match status" value="1"/>
</dbReference>
<feature type="domain" description="SpoVT-AbrB" evidence="2">
    <location>
        <begin position="7"/>
        <end position="52"/>
    </location>
</feature>
<dbReference type="InterPro" id="IPR052975">
    <property type="entry name" value="Repressor-like_regulatory"/>
</dbReference>